<feature type="region of interest" description="Disordered" evidence="1">
    <location>
        <begin position="21"/>
        <end position="40"/>
    </location>
</feature>
<keyword evidence="2" id="KW-0732">Signal</keyword>
<evidence type="ECO:0008006" key="5">
    <source>
        <dbReference type="Google" id="ProtNLM"/>
    </source>
</evidence>
<proteinExistence type="predicted"/>
<dbReference type="AlphaFoldDB" id="A0A0E0ESA0"/>
<evidence type="ECO:0000256" key="2">
    <source>
        <dbReference type="SAM" id="SignalP"/>
    </source>
</evidence>
<feature type="compositionally biased region" description="Polar residues" evidence="1">
    <location>
        <begin position="21"/>
        <end position="31"/>
    </location>
</feature>
<dbReference type="EnsemblPlants" id="OMERI09G08270.4">
    <property type="protein sequence ID" value="OMERI09G08270.4"/>
    <property type="gene ID" value="OMERI09G08270"/>
</dbReference>
<evidence type="ECO:0000313" key="4">
    <source>
        <dbReference type="Proteomes" id="UP000008021"/>
    </source>
</evidence>
<evidence type="ECO:0000313" key="3">
    <source>
        <dbReference type="EnsemblPlants" id="OMERI09G08270.4"/>
    </source>
</evidence>
<feature type="signal peptide" evidence="2">
    <location>
        <begin position="1"/>
        <end position="20"/>
    </location>
</feature>
<accession>A0A0E0ESA0</accession>
<reference evidence="3" key="2">
    <citation type="submission" date="2018-05" db="EMBL/GenBank/DDBJ databases">
        <title>OmerRS3 (Oryza meridionalis Reference Sequence Version 3).</title>
        <authorList>
            <person name="Zhang J."/>
            <person name="Kudrna D."/>
            <person name="Lee S."/>
            <person name="Talag J."/>
            <person name="Welchert J."/>
            <person name="Wing R.A."/>
        </authorList>
    </citation>
    <scope>NUCLEOTIDE SEQUENCE [LARGE SCALE GENOMIC DNA]</scope>
    <source>
        <strain evidence="3">cv. OR44</strain>
    </source>
</reference>
<dbReference type="HOGENOM" id="CLU_1716170_0_0_1"/>
<dbReference type="Proteomes" id="UP000008021">
    <property type="component" value="Chromosome 9"/>
</dbReference>
<reference evidence="3" key="1">
    <citation type="submission" date="2015-04" db="UniProtKB">
        <authorList>
            <consortium name="EnsemblPlants"/>
        </authorList>
    </citation>
    <scope>IDENTIFICATION</scope>
</reference>
<protein>
    <recommendedName>
        <fullName evidence="5">Secreted protein</fullName>
    </recommendedName>
</protein>
<dbReference type="Gramene" id="OMERI09G08270.4">
    <property type="protein sequence ID" value="OMERI09G08270.4"/>
    <property type="gene ID" value="OMERI09G08270"/>
</dbReference>
<name>A0A0E0ESA0_9ORYZ</name>
<keyword evidence="4" id="KW-1185">Reference proteome</keyword>
<sequence>MQFSRRGLLLTLVFLQNSRSLQQDSSTTTSGPRLGSMVTAPMDDVNTTRRTVPASAAAFITYSVPRTAGSTICSCITMHRSKRITSTVDAKSITQPLSSSSLTSHDAMYPAAPVTHTVWPCPGGSSSCCCAAAAAAAAAASSSATTTTVIVAC</sequence>
<organism evidence="3">
    <name type="scientific">Oryza meridionalis</name>
    <dbReference type="NCBI Taxonomy" id="40149"/>
    <lineage>
        <taxon>Eukaryota</taxon>
        <taxon>Viridiplantae</taxon>
        <taxon>Streptophyta</taxon>
        <taxon>Embryophyta</taxon>
        <taxon>Tracheophyta</taxon>
        <taxon>Spermatophyta</taxon>
        <taxon>Magnoliopsida</taxon>
        <taxon>Liliopsida</taxon>
        <taxon>Poales</taxon>
        <taxon>Poaceae</taxon>
        <taxon>BOP clade</taxon>
        <taxon>Oryzoideae</taxon>
        <taxon>Oryzeae</taxon>
        <taxon>Oryzinae</taxon>
        <taxon>Oryza</taxon>
    </lineage>
</organism>
<evidence type="ECO:0000256" key="1">
    <source>
        <dbReference type="SAM" id="MobiDB-lite"/>
    </source>
</evidence>
<feature type="chain" id="PRO_5002358670" description="Secreted protein" evidence="2">
    <location>
        <begin position="21"/>
        <end position="153"/>
    </location>
</feature>